<dbReference type="VEuPathDB" id="TriTrypDB:TCDM_05099"/>
<dbReference type="Proteomes" id="UP000017861">
    <property type="component" value="Unassembled WGS sequence"/>
</dbReference>
<accession>V5BF21</accession>
<organism evidence="1 2">
    <name type="scientific">Trypanosoma cruzi Dm28c</name>
    <dbReference type="NCBI Taxonomy" id="1416333"/>
    <lineage>
        <taxon>Eukaryota</taxon>
        <taxon>Discoba</taxon>
        <taxon>Euglenozoa</taxon>
        <taxon>Kinetoplastea</taxon>
        <taxon>Metakinetoplastina</taxon>
        <taxon>Trypanosomatida</taxon>
        <taxon>Trypanosomatidae</taxon>
        <taxon>Trypanosoma</taxon>
        <taxon>Schizotrypanum</taxon>
    </lineage>
</organism>
<protein>
    <submittedName>
        <fullName evidence="1">Uncharacterized protein</fullName>
    </submittedName>
</protein>
<gene>
    <name evidence="1" type="ORF">TCDM_05099</name>
</gene>
<dbReference type="OrthoDB" id="259025at2759"/>
<dbReference type="AlphaFoldDB" id="V5BF21"/>
<evidence type="ECO:0000313" key="1">
    <source>
        <dbReference type="EMBL" id="ESS66339.1"/>
    </source>
</evidence>
<dbReference type="EMBL" id="AYLP01000047">
    <property type="protein sequence ID" value="ESS66339.1"/>
    <property type="molecule type" value="Genomic_DNA"/>
</dbReference>
<reference evidence="1 2" key="1">
    <citation type="journal article" date="2014" name="Genome Announc.">
        <title>Trypanosoma cruzi Clone Dm28c Draft Genome Sequence.</title>
        <authorList>
            <person name="Grisard E.C."/>
            <person name="Teixeira S.M."/>
            <person name="de Almeida L.G."/>
            <person name="Stoco P.H."/>
            <person name="Gerber A.L."/>
            <person name="Talavera-Lopez C."/>
            <person name="Lima O.C."/>
            <person name="Andersson B."/>
            <person name="de Vasconcelos A.T."/>
        </authorList>
    </citation>
    <scope>NUCLEOTIDE SEQUENCE [LARGE SCALE GENOMIC DNA]</scope>
    <source>
        <strain evidence="1 2">Dm28c</strain>
    </source>
</reference>
<proteinExistence type="predicted"/>
<evidence type="ECO:0000313" key="2">
    <source>
        <dbReference type="Proteomes" id="UP000017861"/>
    </source>
</evidence>
<comment type="caution">
    <text evidence="1">The sequence shown here is derived from an EMBL/GenBank/DDBJ whole genome shotgun (WGS) entry which is preliminary data.</text>
</comment>
<name>V5BF21_TRYCR</name>
<sequence>MSTPLGGRFYHVFTKKSTDHVIELHIPRGYKVLSGGVRAYGATGILSSFYDAERGRWFLQHDPIDDGASVLLQVVTLVDPDDWYDVTVSFVSLRNTVGPEEREKLVQLEECQYPARLFESKDEAGSAQAVWEKQRQRHRCRMSGRDTVTLHCPVVDGYTLTGGGFISGYPVLASSAETCEVWDQRELLTRSGESSFADSNGVPNKMMAFSAASTRSGVLCDSFPDPPHSSVSSTLLKNTRKDKGPTAWFVMASENLSLSCYAIGIRLRTARREEILRGMMSKTLLNRGKCDVPSEKTVAVKVHHQSGGNWAIELPPPHGIFFFALVCLELPIQLCYRRSIGEERRVYVFLSYLRGSAAVVW</sequence>